<dbReference type="PRINTS" id="PR00111">
    <property type="entry name" value="ABHYDROLASE"/>
</dbReference>
<dbReference type="Pfam" id="PF00561">
    <property type="entry name" value="Abhydrolase_1"/>
    <property type="match status" value="1"/>
</dbReference>
<keyword evidence="2" id="KW-0378">Hydrolase</keyword>
<reference evidence="2 3" key="1">
    <citation type="submission" date="2021-07" db="EMBL/GenBank/DDBJ databases">
        <title>Paenibacillus radiodurans sp. nov., isolated from the southeastern edge of Tengger Desert.</title>
        <authorList>
            <person name="Zhang G."/>
        </authorList>
    </citation>
    <scope>NUCLEOTIDE SEQUENCE [LARGE SCALE GENOMIC DNA]</scope>
    <source>
        <strain evidence="2 3">DT7-4</strain>
    </source>
</reference>
<dbReference type="RefSeq" id="WP_219873042.1">
    <property type="nucleotide sequence ID" value="NZ_JAHZIJ010000008.1"/>
</dbReference>
<evidence type="ECO:0000259" key="1">
    <source>
        <dbReference type="Pfam" id="PF00561"/>
    </source>
</evidence>
<dbReference type="Gene3D" id="3.40.50.1820">
    <property type="entry name" value="alpha/beta hydrolase"/>
    <property type="match status" value="1"/>
</dbReference>
<dbReference type="InterPro" id="IPR050266">
    <property type="entry name" value="AB_hydrolase_sf"/>
</dbReference>
<sequence length="251" mass="27602">MKPIPKKKVLTTSGSIEYAQAGEGFPAVILINGGNGPIEGWYKVFHELAAETTVLAYNRLGVGGSDKPSSPQHGDQIVSSLRQLLQGVGLRPPYILVGHSLGGLYANLFARQYPDEIAGVVLLDSSHPQDLLINDTQNAFIRGINRILRMFDSLSSHRKWNEVQFVEETAKQIRLAGPFPHVPLFVVSGGKKPPMMPEHAFQIRKANQKDLVKLSNQGRHILASRSGHFPQMSEPEIVLQAVQACLNEVRS</sequence>
<dbReference type="InterPro" id="IPR029058">
    <property type="entry name" value="AB_hydrolase_fold"/>
</dbReference>
<dbReference type="EMBL" id="JAHZIJ010000008">
    <property type="protein sequence ID" value="MBW7475801.1"/>
    <property type="molecule type" value="Genomic_DNA"/>
</dbReference>
<evidence type="ECO:0000313" key="2">
    <source>
        <dbReference type="EMBL" id="MBW7475801.1"/>
    </source>
</evidence>
<dbReference type="Proteomes" id="UP000812277">
    <property type="component" value="Unassembled WGS sequence"/>
</dbReference>
<accession>A0ABS7D7F2</accession>
<dbReference type="PANTHER" id="PTHR43798">
    <property type="entry name" value="MONOACYLGLYCEROL LIPASE"/>
    <property type="match status" value="1"/>
</dbReference>
<comment type="caution">
    <text evidence="2">The sequence shown here is derived from an EMBL/GenBank/DDBJ whole genome shotgun (WGS) entry which is preliminary data.</text>
</comment>
<dbReference type="SUPFAM" id="SSF53474">
    <property type="entry name" value="alpha/beta-Hydrolases"/>
    <property type="match status" value="1"/>
</dbReference>
<feature type="domain" description="AB hydrolase-1" evidence="1">
    <location>
        <begin position="26"/>
        <end position="129"/>
    </location>
</feature>
<evidence type="ECO:0000313" key="3">
    <source>
        <dbReference type="Proteomes" id="UP000812277"/>
    </source>
</evidence>
<protein>
    <submittedName>
        <fullName evidence="2">Alpha/beta hydrolase</fullName>
    </submittedName>
</protein>
<name>A0ABS7D7F2_9BACL</name>
<dbReference type="GO" id="GO:0016787">
    <property type="term" value="F:hydrolase activity"/>
    <property type="evidence" value="ECO:0007669"/>
    <property type="project" value="UniProtKB-KW"/>
</dbReference>
<dbReference type="InterPro" id="IPR000073">
    <property type="entry name" value="AB_hydrolase_1"/>
</dbReference>
<gene>
    <name evidence="2" type="ORF">K0T92_13685</name>
</gene>
<keyword evidence="3" id="KW-1185">Reference proteome</keyword>
<proteinExistence type="predicted"/>
<organism evidence="2 3">
    <name type="scientific">Paenibacillus oenotherae</name>
    <dbReference type="NCBI Taxonomy" id="1435645"/>
    <lineage>
        <taxon>Bacteria</taxon>
        <taxon>Bacillati</taxon>
        <taxon>Bacillota</taxon>
        <taxon>Bacilli</taxon>
        <taxon>Bacillales</taxon>
        <taxon>Paenibacillaceae</taxon>
        <taxon>Paenibacillus</taxon>
    </lineage>
</organism>
<dbReference type="PANTHER" id="PTHR43798:SF5">
    <property type="entry name" value="MONOACYLGLYCEROL LIPASE ABHD6"/>
    <property type="match status" value="1"/>
</dbReference>